<feature type="compositionally biased region" description="Polar residues" evidence="1">
    <location>
        <begin position="7"/>
        <end position="19"/>
    </location>
</feature>
<gene>
    <name evidence="2" type="ORF">PAL_GLEAN10005453</name>
</gene>
<dbReference type="Proteomes" id="UP000010552">
    <property type="component" value="Unassembled WGS sequence"/>
</dbReference>
<accession>L5JWZ9</accession>
<dbReference type="AlphaFoldDB" id="L5JWZ9"/>
<protein>
    <submittedName>
        <fullName evidence="2">Uncharacterized protein</fullName>
    </submittedName>
</protein>
<keyword evidence="3" id="KW-1185">Reference proteome</keyword>
<reference evidence="3" key="1">
    <citation type="journal article" date="2013" name="Science">
        <title>Comparative analysis of bat genomes provides insight into the evolution of flight and immunity.</title>
        <authorList>
            <person name="Zhang G."/>
            <person name="Cowled C."/>
            <person name="Shi Z."/>
            <person name="Huang Z."/>
            <person name="Bishop-Lilly K.A."/>
            <person name="Fang X."/>
            <person name="Wynne J.W."/>
            <person name="Xiong Z."/>
            <person name="Baker M.L."/>
            <person name="Zhao W."/>
            <person name="Tachedjian M."/>
            <person name="Zhu Y."/>
            <person name="Zhou P."/>
            <person name="Jiang X."/>
            <person name="Ng J."/>
            <person name="Yang L."/>
            <person name="Wu L."/>
            <person name="Xiao J."/>
            <person name="Feng Y."/>
            <person name="Chen Y."/>
            <person name="Sun X."/>
            <person name="Zhang Y."/>
            <person name="Marsh G.A."/>
            <person name="Crameri G."/>
            <person name="Broder C.C."/>
            <person name="Frey K.G."/>
            <person name="Wang L.F."/>
            <person name="Wang J."/>
        </authorList>
    </citation>
    <scope>NUCLEOTIDE SEQUENCE [LARGE SCALE GENOMIC DNA]</scope>
</reference>
<proteinExistence type="predicted"/>
<dbReference type="InParanoid" id="L5JWZ9"/>
<dbReference type="EMBL" id="KB031119">
    <property type="protein sequence ID" value="ELK02818.1"/>
    <property type="molecule type" value="Genomic_DNA"/>
</dbReference>
<evidence type="ECO:0000256" key="1">
    <source>
        <dbReference type="SAM" id="MobiDB-lite"/>
    </source>
</evidence>
<organism evidence="2 3">
    <name type="scientific">Pteropus alecto</name>
    <name type="common">Black flying fox</name>
    <dbReference type="NCBI Taxonomy" id="9402"/>
    <lineage>
        <taxon>Eukaryota</taxon>
        <taxon>Metazoa</taxon>
        <taxon>Chordata</taxon>
        <taxon>Craniata</taxon>
        <taxon>Vertebrata</taxon>
        <taxon>Euteleostomi</taxon>
        <taxon>Mammalia</taxon>
        <taxon>Eutheria</taxon>
        <taxon>Laurasiatheria</taxon>
        <taxon>Chiroptera</taxon>
        <taxon>Yinpterochiroptera</taxon>
        <taxon>Pteropodoidea</taxon>
        <taxon>Pteropodidae</taxon>
        <taxon>Pteropodinae</taxon>
        <taxon>Pteropus</taxon>
    </lineage>
</organism>
<evidence type="ECO:0000313" key="2">
    <source>
        <dbReference type="EMBL" id="ELK02818.1"/>
    </source>
</evidence>
<name>L5JWZ9_PTEAL</name>
<sequence>MAVRQAPQCTWQTDPSVTSPPAGPALSTGWDHTSEQSRNGAGTEDPTRGLFPGLTGQVASSCPLGAVSEQPPGTHRMGCFQESRSS</sequence>
<evidence type="ECO:0000313" key="3">
    <source>
        <dbReference type="Proteomes" id="UP000010552"/>
    </source>
</evidence>
<feature type="region of interest" description="Disordered" evidence="1">
    <location>
        <begin position="1"/>
        <end position="86"/>
    </location>
</feature>